<dbReference type="GO" id="GO:0006508">
    <property type="term" value="P:proteolysis"/>
    <property type="evidence" value="ECO:0007669"/>
    <property type="project" value="UniProtKB-KW"/>
</dbReference>
<dbReference type="PANTHER" id="PTHR46112:SF3">
    <property type="entry name" value="AMINOPEPTIDASE YPDF"/>
    <property type="match status" value="1"/>
</dbReference>
<proteinExistence type="inferred from homology"/>
<dbReference type="InterPro" id="IPR000587">
    <property type="entry name" value="Creatinase_N"/>
</dbReference>
<accession>A0AAE9Z9Z7</accession>
<organism evidence="8 9">
    <name type="scientific">Hyphococcus flavus</name>
    <dbReference type="NCBI Taxonomy" id="1866326"/>
    <lineage>
        <taxon>Bacteria</taxon>
        <taxon>Pseudomonadati</taxon>
        <taxon>Pseudomonadota</taxon>
        <taxon>Alphaproteobacteria</taxon>
        <taxon>Parvularculales</taxon>
        <taxon>Parvularculaceae</taxon>
        <taxon>Hyphococcus</taxon>
    </lineage>
</organism>
<evidence type="ECO:0000313" key="8">
    <source>
        <dbReference type="EMBL" id="WDI30124.1"/>
    </source>
</evidence>
<keyword evidence="9" id="KW-1185">Reference proteome</keyword>
<dbReference type="GO" id="GO:0008237">
    <property type="term" value="F:metallopeptidase activity"/>
    <property type="evidence" value="ECO:0007669"/>
    <property type="project" value="UniProtKB-KW"/>
</dbReference>
<dbReference type="AlphaFoldDB" id="A0AAE9Z9Z7"/>
<evidence type="ECO:0000313" key="9">
    <source>
        <dbReference type="Proteomes" id="UP001214043"/>
    </source>
</evidence>
<evidence type="ECO:0000259" key="7">
    <source>
        <dbReference type="Pfam" id="PF01321"/>
    </source>
</evidence>
<dbReference type="InterPro" id="IPR050659">
    <property type="entry name" value="Peptidase_M24B"/>
</dbReference>
<protein>
    <submittedName>
        <fullName evidence="8">Xaa-Pro peptidase family protein</fullName>
    </submittedName>
</protein>
<name>A0AAE9Z9Z7_9PROT</name>
<feature type="domain" description="Peptidase M24" evidence="6">
    <location>
        <begin position="174"/>
        <end position="381"/>
    </location>
</feature>
<comment type="similarity">
    <text evidence="5">Belongs to the peptidase M24B family.</text>
</comment>
<dbReference type="PROSITE" id="PS00491">
    <property type="entry name" value="PROLINE_PEPTIDASE"/>
    <property type="match status" value="1"/>
</dbReference>
<dbReference type="KEGG" id="hfl:PUV54_09150"/>
<dbReference type="Pfam" id="PF00557">
    <property type="entry name" value="Peptidase_M24"/>
    <property type="match status" value="1"/>
</dbReference>
<dbReference type="EMBL" id="CP118166">
    <property type="protein sequence ID" value="WDI30124.1"/>
    <property type="molecule type" value="Genomic_DNA"/>
</dbReference>
<dbReference type="SUPFAM" id="SSF55920">
    <property type="entry name" value="Creatinase/aminopeptidase"/>
    <property type="match status" value="1"/>
</dbReference>
<sequence>MNNGVGGSTVSAELETISPFASRVARIGKAEREDRIVRLRQLMRNRGDDAVILTAGSNLRYFSGVPWGQTERFVGLVISQTEAVAICPKFEDSALEPVLQIDADCRYWEEHEDPNALAASILSRLGANAVAVDPNCPLWLYERIREAASGVRLSNAEPLTTSMRSRKSEAELALVREAMQMTLKVHASAARVLRDGMKASEIRTFIDNAHRAIGADGGSTFCAVQFGEGTSHPHGKPGDPSLKDGDVVLIDTGCSVDGYQSDITRTYAFGEPNSKVRRIWDIEKEAQQAAFDAAKPGVACADVDRASRRVLEAHGLGPDYRLPGLPHRTGHGLGLDIHEGPYLVLSDKTPLASGMCFSNEPMIVVPGEFGVRLEDHFYMTDEGAVWFTEPQHSYTEPFANI</sequence>
<keyword evidence="3" id="KW-0378">Hydrolase</keyword>
<reference evidence="8" key="1">
    <citation type="submission" date="2023-02" db="EMBL/GenBank/DDBJ databases">
        <title>Genome sequence of Hyphococcus flavus.</title>
        <authorList>
            <person name="Rong J.-C."/>
            <person name="Zhao Q."/>
            <person name="Yi M."/>
            <person name="Wu J.-Y."/>
        </authorList>
    </citation>
    <scope>NUCLEOTIDE SEQUENCE</scope>
    <source>
        <strain evidence="8">MCCC 1K03223</strain>
    </source>
</reference>
<keyword evidence="1" id="KW-0645">Protease</keyword>
<evidence type="ECO:0000259" key="6">
    <source>
        <dbReference type="Pfam" id="PF00557"/>
    </source>
</evidence>
<keyword evidence="2 5" id="KW-0479">Metal-binding</keyword>
<dbReference type="InterPro" id="IPR036005">
    <property type="entry name" value="Creatinase/aminopeptidase-like"/>
</dbReference>
<dbReference type="Gene3D" id="3.90.230.10">
    <property type="entry name" value="Creatinase/methionine aminopeptidase superfamily"/>
    <property type="match status" value="1"/>
</dbReference>
<dbReference type="GO" id="GO:0046872">
    <property type="term" value="F:metal ion binding"/>
    <property type="evidence" value="ECO:0007669"/>
    <property type="project" value="UniProtKB-KW"/>
</dbReference>
<dbReference type="PANTHER" id="PTHR46112">
    <property type="entry name" value="AMINOPEPTIDASE"/>
    <property type="match status" value="1"/>
</dbReference>
<dbReference type="Proteomes" id="UP001214043">
    <property type="component" value="Chromosome"/>
</dbReference>
<dbReference type="InterPro" id="IPR029149">
    <property type="entry name" value="Creatin/AminoP/Spt16_N"/>
</dbReference>
<evidence type="ECO:0000256" key="4">
    <source>
        <dbReference type="ARBA" id="ARBA00023049"/>
    </source>
</evidence>
<dbReference type="InterPro" id="IPR000994">
    <property type="entry name" value="Pept_M24"/>
</dbReference>
<evidence type="ECO:0000256" key="3">
    <source>
        <dbReference type="ARBA" id="ARBA00022801"/>
    </source>
</evidence>
<gene>
    <name evidence="8" type="ORF">PUV54_09150</name>
</gene>
<dbReference type="SUPFAM" id="SSF53092">
    <property type="entry name" value="Creatinase/prolidase N-terminal domain"/>
    <property type="match status" value="1"/>
</dbReference>
<keyword evidence="4" id="KW-0482">Metalloprotease</keyword>
<dbReference type="InterPro" id="IPR001131">
    <property type="entry name" value="Peptidase_M24B_aminopep-P_CS"/>
</dbReference>
<dbReference type="Pfam" id="PF01321">
    <property type="entry name" value="Creatinase_N"/>
    <property type="match status" value="1"/>
</dbReference>
<evidence type="ECO:0000256" key="1">
    <source>
        <dbReference type="ARBA" id="ARBA00022670"/>
    </source>
</evidence>
<evidence type="ECO:0000256" key="2">
    <source>
        <dbReference type="ARBA" id="ARBA00022723"/>
    </source>
</evidence>
<dbReference type="RefSeq" id="WP_274491917.1">
    <property type="nucleotide sequence ID" value="NZ_CP118166.1"/>
</dbReference>
<evidence type="ECO:0000256" key="5">
    <source>
        <dbReference type="RuleBase" id="RU000590"/>
    </source>
</evidence>
<feature type="domain" description="Creatinase N-terminal" evidence="7">
    <location>
        <begin position="35"/>
        <end position="165"/>
    </location>
</feature>
<dbReference type="Gene3D" id="3.40.350.10">
    <property type="entry name" value="Creatinase/prolidase N-terminal domain"/>
    <property type="match status" value="1"/>
</dbReference>